<proteinExistence type="predicted"/>
<sequence>MDLRMFERFSYLLPELFSKAIQIIRYQTVAACRTRGAKQTDPPKVTTALGKNKSAVSPTETLPWVMSKVAIFI</sequence>
<keyword evidence="2" id="KW-1185">Reference proteome</keyword>
<gene>
    <name evidence="1" type="ORF">E2C01_064725</name>
</gene>
<organism evidence="1 2">
    <name type="scientific">Portunus trituberculatus</name>
    <name type="common">Swimming crab</name>
    <name type="synonym">Neptunus trituberculatus</name>
    <dbReference type="NCBI Taxonomy" id="210409"/>
    <lineage>
        <taxon>Eukaryota</taxon>
        <taxon>Metazoa</taxon>
        <taxon>Ecdysozoa</taxon>
        <taxon>Arthropoda</taxon>
        <taxon>Crustacea</taxon>
        <taxon>Multicrustacea</taxon>
        <taxon>Malacostraca</taxon>
        <taxon>Eumalacostraca</taxon>
        <taxon>Eucarida</taxon>
        <taxon>Decapoda</taxon>
        <taxon>Pleocyemata</taxon>
        <taxon>Brachyura</taxon>
        <taxon>Eubrachyura</taxon>
        <taxon>Portunoidea</taxon>
        <taxon>Portunidae</taxon>
        <taxon>Portuninae</taxon>
        <taxon>Portunus</taxon>
    </lineage>
</organism>
<evidence type="ECO:0000313" key="2">
    <source>
        <dbReference type="Proteomes" id="UP000324222"/>
    </source>
</evidence>
<accession>A0A5B7HKK5</accession>
<reference evidence="1 2" key="1">
    <citation type="submission" date="2019-05" db="EMBL/GenBank/DDBJ databases">
        <title>Another draft genome of Portunus trituberculatus and its Hox gene families provides insights of decapod evolution.</title>
        <authorList>
            <person name="Jeong J.-H."/>
            <person name="Song I."/>
            <person name="Kim S."/>
            <person name="Choi T."/>
            <person name="Kim D."/>
            <person name="Ryu S."/>
            <person name="Kim W."/>
        </authorList>
    </citation>
    <scope>NUCLEOTIDE SEQUENCE [LARGE SCALE GENOMIC DNA]</scope>
    <source>
        <tissue evidence="1">Muscle</tissue>
    </source>
</reference>
<dbReference type="EMBL" id="VSRR010031194">
    <property type="protein sequence ID" value="MPC70476.1"/>
    <property type="molecule type" value="Genomic_DNA"/>
</dbReference>
<evidence type="ECO:0000313" key="1">
    <source>
        <dbReference type="EMBL" id="MPC70476.1"/>
    </source>
</evidence>
<name>A0A5B7HKK5_PORTR</name>
<comment type="caution">
    <text evidence="1">The sequence shown here is derived from an EMBL/GenBank/DDBJ whole genome shotgun (WGS) entry which is preliminary data.</text>
</comment>
<protein>
    <submittedName>
        <fullName evidence="1">Uncharacterized protein</fullName>
    </submittedName>
</protein>
<dbReference type="Proteomes" id="UP000324222">
    <property type="component" value="Unassembled WGS sequence"/>
</dbReference>
<dbReference type="AlphaFoldDB" id="A0A5B7HKK5"/>